<proteinExistence type="inferred from homology"/>
<dbReference type="PANTHER" id="PTHR42991">
    <property type="entry name" value="ALDEHYDE DEHYDROGENASE"/>
    <property type="match status" value="1"/>
</dbReference>
<keyword evidence="2 4" id="KW-0560">Oxidoreductase</keyword>
<evidence type="ECO:0000259" key="5">
    <source>
        <dbReference type="Pfam" id="PF00171"/>
    </source>
</evidence>
<comment type="similarity">
    <text evidence="1 4">Belongs to the aldehyde dehydrogenase family.</text>
</comment>
<dbReference type="Pfam" id="PF00171">
    <property type="entry name" value="Aldedh"/>
    <property type="match status" value="1"/>
</dbReference>
<gene>
    <name evidence="6" type="primary">safD</name>
    <name evidence="6" type="ORF">AVENLUH5627_03399</name>
</gene>
<sequence>MTEVESCVDYPLYVAGKAITTGQWLEVQHKYQHTVYARVALADAKVLEKAIAASVKTEAEMAALKPYQKQKILLHCVKRFNELREELTEILIAEGGKPRGAASAEVERLINTFQLAADAVTQLDDGRMLPLAVTPAAARFRGMVKHVPVGAISLISPFNFPLNLVAHKIAPAIAAGCPFVLKPASLTPISALKIAQVLAETDLPKGSWSVLPCDRQAADILVTDDRFKLLSFTGSDQVGWDMKARAGRKKVTLELGGNAAVLIEPDTPVDDALIDRLVGAAYGHAGQICISVQRILIHADIYTEVKKKLLAKVKKIKVDDPSLSTTLVGPMIKEAEAVRLKKWIDKAEKKGAKVLIGGTLQGILFEPTLLENVDSKLEVYKDEAFGPVAILEKYKDFEQGIATINQSRFGLQAGVYTQNLNKMLYAWDHLHVGGVIINDVPTFRVDNMPYGGVKDSGLGREGIHSAIRDMQEERLLAIKQ</sequence>
<dbReference type="InterPro" id="IPR016163">
    <property type="entry name" value="Ald_DH_C"/>
</dbReference>
<dbReference type="Gene3D" id="3.40.605.10">
    <property type="entry name" value="Aldehyde Dehydrogenase, Chain A, domain 1"/>
    <property type="match status" value="1"/>
</dbReference>
<dbReference type="InterPro" id="IPR016161">
    <property type="entry name" value="Ald_DH/histidinol_DH"/>
</dbReference>
<dbReference type="InterPro" id="IPR016162">
    <property type="entry name" value="Ald_DH_N"/>
</dbReference>
<dbReference type="Proteomes" id="UP000075680">
    <property type="component" value="Unassembled WGS sequence"/>
</dbReference>
<evidence type="ECO:0000256" key="4">
    <source>
        <dbReference type="RuleBase" id="RU003345"/>
    </source>
</evidence>
<feature type="active site" evidence="3">
    <location>
        <position position="254"/>
    </location>
</feature>
<dbReference type="InterPro" id="IPR051020">
    <property type="entry name" value="ALDH-related_metabolic_enz"/>
</dbReference>
<dbReference type="InterPro" id="IPR015590">
    <property type="entry name" value="Aldehyde_DH_dom"/>
</dbReference>
<organism evidence="6 7">
    <name type="scientific">Acinetobacter venetianus</name>
    <dbReference type="NCBI Taxonomy" id="52133"/>
    <lineage>
        <taxon>Bacteria</taxon>
        <taxon>Pseudomonadati</taxon>
        <taxon>Pseudomonadota</taxon>
        <taxon>Gammaproteobacteria</taxon>
        <taxon>Moraxellales</taxon>
        <taxon>Moraxellaceae</taxon>
        <taxon>Acinetobacter</taxon>
    </lineage>
</organism>
<protein>
    <submittedName>
        <fullName evidence="6">Sulfoacetaldehyde dehydrogenase</fullName>
        <ecNumber evidence="6">1.2.1.73</ecNumber>
    </submittedName>
</protein>
<dbReference type="SUPFAM" id="SSF53720">
    <property type="entry name" value="ALDH-like"/>
    <property type="match status" value="1"/>
</dbReference>
<evidence type="ECO:0000313" key="7">
    <source>
        <dbReference type="Proteomes" id="UP000075680"/>
    </source>
</evidence>
<dbReference type="PATRIC" id="fig|52133.18.peg.3489"/>
<dbReference type="GO" id="GO:0008911">
    <property type="term" value="F:lactaldehyde dehydrogenase (NAD+) activity"/>
    <property type="evidence" value="ECO:0007669"/>
    <property type="project" value="TreeGrafter"/>
</dbReference>
<dbReference type="InterPro" id="IPR029510">
    <property type="entry name" value="Ald_DH_CS_GLU"/>
</dbReference>
<name>A0A150HJE3_9GAMM</name>
<feature type="domain" description="Aldehyde dehydrogenase" evidence="5">
    <location>
        <begin position="25"/>
        <end position="472"/>
    </location>
</feature>
<evidence type="ECO:0000256" key="3">
    <source>
        <dbReference type="PROSITE-ProRule" id="PRU10007"/>
    </source>
</evidence>
<evidence type="ECO:0000256" key="1">
    <source>
        <dbReference type="ARBA" id="ARBA00009986"/>
    </source>
</evidence>
<evidence type="ECO:0000256" key="2">
    <source>
        <dbReference type="ARBA" id="ARBA00023002"/>
    </source>
</evidence>
<dbReference type="RefSeq" id="WP_061519809.1">
    <property type="nucleotide sequence ID" value="NZ_JRUE01000256.1"/>
</dbReference>
<dbReference type="PROSITE" id="PS00687">
    <property type="entry name" value="ALDEHYDE_DEHYDR_GLU"/>
    <property type="match status" value="1"/>
</dbReference>
<comment type="caution">
    <text evidence="6">The sequence shown here is derived from an EMBL/GenBank/DDBJ whole genome shotgun (WGS) entry which is preliminary data.</text>
</comment>
<dbReference type="AlphaFoldDB" id="A0A150HJE3"/>
<reference evidence="6 7" key="1">
    <citation type="journal article" date="2016" name="Sci. Rep.">
        <title>Genomic and phenotypic characterization of the species Acinetobacter venetianus.</title>
        <authorList>
            <person name="Fondi M."/>
            <person name="Maida I."/>
            <person name="Perrin E."/>
            <person name="Orlandini V."/>
            <person name="La Torre L."/>
            <person name="Bosi E."/>
            <person name="Negroni A."/>
            <person name="Zanaroli G."/>
            <person name="Fava F."/>
            <person name="Decorosi F."/>
            <person name="Giovannetti L."/>
            <person name="Viti C."/>
            <person name="Vaneechoutte M."/>
            <person name="Dijkshoorn L."/>
            <person name="Fani R."/>
        </authorList>
    </citation>
    <scope>NUCLEOTIDE SEQUENCE [LARGE SCALE GENOMIC DNA]</scope>
    <source>
        <strain evidence="6 7">LUH5627</strain>
    </source>
</reference>
<dbReference type="PANTHER" id="PTHR42991:SF1">
    <property type="entry name" value="ALDEHYDE DEHYDROGENASE"/>
    <property type="match status" value="1"/>
</dbReference>
<dbReference type="GO" id="GO:0102984">
    <property type="term" value="F:sulfoacetaldehyde dehydrogenase activity"/>
    <property type="evidence" value="ECO:0007669"/>
    <property type="project" value="UniProtKB-EC"/>
</dbReference>
<dbReference type="EMBL" id="JRUE01000256">
    <property type="protein sequence ID" value="KXZ62763.1"/>
    <property type="molecule type" value="Genomic_DNA"/>
</dbReference>
<accession>A0A150HJE3</accession>
<dbReference type="Gene3D" id="3.40.309.10">
    <property type="entry name" value="Aldehyde Dehydrogenase, Chain A, domain 2"/>
    <property type="match status" value="1"/>
</dbReference>
<dbReference type="EC" id="1.2.1.73" evidence="6"/>
<evidence type="ECO:0000313" key="6">
    <source>
        <dbReference type="EMBL" id="KXZ62763.1"/>
    </source>
</evidence>